<dbReference type="Proteomes" id="UP000195893">
    <property type="component" value="Unassembled WGS sequence"/>
</dbReference>
<organism evidence="1 2">
    <name type="scientific">Campylobacter concisus</name>
    <dbReference type="NCBI Taxonomy" id="199"/>
    <lineage>
        <taxon>Bacteria</taxon>
        <taxon>Pseudomonadati</taxon>
        <taxon>Campylobacterota</taxon>
        <taxon>Epsilonproteobacteria</taxon>
        <taxon>Campylobacterales</taxon>
        <taxon>Campylobacteraceae</taxon>
        <taxon>Campylobacter</taxon>
    </lineage>
</organism>
<dbReference type="GO" id="GO:0004812">
    <property type="term" value="F:aminoacyl-tRNA ligase activity"/>
    <property type="evidence" value="ECO:0007669"/>
    <property type="project" value="UniProtKB-KW"/>
</dbReference>
<evidence type="ECO:0000313" key="1">
    <source>
        <dbReference type="EMBL" id="OUT17431.1"/>
    </source>
</evidence>
<sequence length="235" mass="26814">MFDIFRKKSHFLDELGIDKSNWSELFSACLGRAMLLQKRLFKQVVEASKWQADFESGKICFDNQEFDMQFIGSESFSSNTWLWGYENVNGFDECLLSLANRAREFGEKFGLEVFSTAQFELDENVNGHTLSLVACVALGDELSYYRIDYDGGAAYVAFRVETIFKEPVLANEVVSVVNECISAYELDHRLFIKGLLLGSEIKFSENKDEIVAKFKDELSFKFDDLNRLVNISGAI</sequence>
<keyword evidence="1" id="KW-0436">Ligase</keyword>
<dbReference type="Pfam" id="PF21813">
    <property type="entry name" value="DUF6882"/>
    <property type="match status" value="1"/>
</dbReference>
<name>A0A1Y5N981_9BACT</name>
<proteinExistence type="predicted"/>
<dbReference type="EMBL" id="NDYQ01000007">
    <property type="protein sequence ID" value="OUT17431.1"/>
    <property type="molecule type" value="Genomic_DNA"/>
</dbReference>
<keyword evidence="1" id="KW-0030">Aminoacyl-tRNA synthetase</keyword>
<dbReference type="RefSeq" id="WP_087581556.1">
    <property type="nucleotide sequence ID" value="NZ_NDYQ01000007.1"/>
</dbReference>
<protein>
    <submittedName>
        <fullName evidence="1">Phenylalanyl-tRNA synthetase subunit alpha</fullName>
    </submittedName>
</protein>
<evidence type="ECO:0000313" key="2">
    <source>
        <dbReference type="Proteomes" id="UP000195893"/>
    </source>
</evidence>
<comment type="caution">
    <text evidence="1">The sequence shown here is derived from an EMBL/GenBank/DDBJ whole genome shotgun (WGS) entry which is preliminary data.</text>
</comment>
<accession>A0A1Y5N981</accession>
<reference evidence="1 2" key="1">
    <citation type="submission" date="2017-04" db="EMBL/GenBank/DDBJ databases">
        <title>Complete genome of Campylobacter concisus ATCC 33237T and draft genomes for an additional eight well characterized C. concisus strains.</title>
        <authorList>
            <person name="Cornelius A.J."/>
            <person name="Miller W.G."/>
            <person name="Lastovica A.J."/>
            <person name="On S.L."/>
            <person name="French N.P."/>
            <person name="Vandenberg O."/>
            <person name="Biggs P.J."/>
        </authorList>
    </citation>
    <scope>NUCLEOTIDE SEQUENCE [LARGE SCALE GENOMIC DNA]</scope>
    <source>
        <strain evidence="1 2">Lasto127.99</strain>
    </source>
</reference>
<gene>
    <name evidence="1" type="ORF">B9N60_05140</name>
</gene>
<dbReference type="InterPro" id="IPR049249">
    <property type="entry name" value="DUF6882"/>
</dbReference>
<dbReference type="AlphaFoldDB" id="A0A1Y5N981"/>